<reference evidence="10" key="1">
    <citation type="submission" date="2025-08" db="UniProtKB">
        <authorList>
            <consortium name="RefSeq"/>
        </authorList>
    </citation>
    <scope>IDENTIFICATION</scope>
    <source>
        <tissue evidence="10">Testes</tissue>
    </source>
</reference>
<proteinExistence type="predicted"/>
<accession>A0ABM0H0F4</accession>
<dbReference type="PANTHER" id="PTHR31759">
    <property type="entry name" value="COILED-COIL DOMAIN-CONTAINING PROTEIN 167"/>
    <property type="match status" value="1"/>
</dbReference>
<evidence type="ECO:0000256" key="5">
    <source>
        <dbReference type="ARBA" id="ARBA00023054"/>
    </source>
</evidence>
<keyword evidence="4 8" id="KW-1133">Transmembrane helix</keyword>
<evidence type="ECO:0000256" key="6">
    <source>
        <dbReference type="ARBA" id="ARBA00023136"/>
    </source>
</evidence>
<dbReference type="Proteomes" id="UP000694865">
    <property type="component" value="Unplaced"/>
</dbReference>
<keyword evidence="9" id="KW-1185">Reference proteome</keyword>
<evidence type="ECO:0000313" key="10">
    <source>
        <dbReference type="RefSeq" id="XP_002741448.1"/>
    </source>
</evidence>
<dbReference type="InterPro" id="IPR028194">
    <property type="entry name" value="CC167"/>
</dbReference>
<evidence type="ECO:0000256" key="2">
    <source>
        <dbReference type="ARBA" id="ARBA00022350"/>
    </source>
</evidence>
<evidence type="ECO:0000256" key="1">
    <source>
        <dbReference type="ARBA" id="ARBA00004167"/>
    </source>
</evidence>
<evidence type="ECO:0000256" key="4">
    <source>
        <dbReference type="ARBA" id="ARBA00022989"/>
    </source>
</evidence>
<dbReference type="GeneID" id="100369004"/>
<evidence type="ECO:0000256" key="3">
    <source>
        <dbReference type="ARBA" id="ARBA00022692"/>
    </source>
</evidence>
<keyword evidence="5 7" id="KW-0175">Coiled coil</keyword>
<evidence type="ECO:0000256" key="7">
    <source>
        <dbReference type="SAM" id="Coils"/>
    </source>
</evidence>
<sequence>MPTIISQIEQLEDNLRRFRYRFDTVEKSLRSGSLSVKRRDDLLNEEENLTKLIAESEKDVKLLRAENRKTMLVSVILLAVLAGLYYSFAGFS</sequence>
<keyword evidence="3 8" id="KW-0812">Transmembrane</keyword>
<evidence type="ECO:0000256" key="8">
    <source>
        <dbReference type="SAM" id="Phobius"/>
    </source>
</evidence>
<dbReference type="Pfam" id="PF15188">
    <property type="entry name" value="CCDC-167"/>
    <property type="match status" value="1"/>
</dbReference>
<evidence type="ECO:0000313" key="9">
    <source>
        <dbReference type="Proteomes" id="UP000694865"/>
    </source>
</evidence>
<comment type="subcellular location">
    <subcellularLocation>
        <location evidence="1">Membrane</location>
        <topology evidence="1">Single-pass membrane protein</topology>
    </subcellularLocation>
</comment>
<keyword evidence="6 8" id="KW-0472">Membrane</keyword>
<name>A0ABM0H0F4_SACKO</name>
<dbReference type="PANTHER" id="PTHR31759:SF1">
    <property type="entry name" value="COILED-COIL DOMAIN-CONTAINING PROTEIN 167"/>
    <property type="match status" value="1"/>
</dbReference>
<organism evidence="9 10">
    <name type="scientific">Saccoglossus kowalevskii</name>
    <name type="common">Acorn worm</name>
    <dbReference type="NCBI Taxonomy" id="10224"/>
    <lineage>
        <taxon>Eukaryota</taxon>
        <taxon>Metazoa</taxon>
        <taxon>Hemichordata</taxon>
        <taxon>Enteropneusta</taxon>
        <taxon>Harrimaniidae</taxon>
        <taxon>Saccoglossus</taxon>
    </lineage>
</organism>
<feature type="coiled-coil region" evidence="7">
    <location>
        <begin position="8"/>
        <end position="66"/>
    </location>
</feature>
<protein>
    <recommendedName>
        <fullName evidence="2">Coiled-coil domain-containing protein 167</fullName>
    </recommendedName>
</protein>
<feature type="transmembrane region" description="Helical" evidence="8">
    <location>
        <begin position="71"/>
        <end position="88"/>
    </location>
</feature>
<dbReference type="RefSeq" id="XP_002741448.1">
    <property type="nucleotide sequence ID" value="XM_002741402.2"/>
</dbReference>
<gene>
    <name evidence="10" type="primary">LOC100369004</name>
</gene>